<dbReference type="GO" id="GO:0019031">
    <property type="term" value="C:viral envelope"/>
    <property type="evidence" value="ECO:0007669"/>
    <property type="project" value="UniProtKB-KW"/>
</dbReference>
<evidence type="ECO:0000313" key="2">
    <source>
        <dbReference type="EMBL" id="ARS01837.1"/>
    </source>
</evidence>
<sequence length="86" mass="9492">MVSRTLLSIFFWSLWVVEAQASRTAGRAREDFCGERGVEYVSVPGLLVPFYVGLASLGVSVATHVCWAVRRLMFVPRGPEGEGGFR</sequence>
<feature type="transmembrane region" description="Helical" evidence="1">
    <location>
        <begin position="45"/>
        <end position="69"/>
    </location>
</feature>
<keyword evidence="1" id="KW-1133">Transmembrane helix</keyword>
<keyword evidence="1" id="KW-0472">Membrane</keyword>
<gene>
    <name evidence="2" type="primary">UL49.5</name>
</gene>
<dbReference type="EMBL" id="KY628970">
    <property type="protein sequence ID" value="ARS01837.1"/>
    <property type="molecule type" value="Genomic_DNA"/>
</dbReference>
<evidence type="ECO:0000256" key="1">
    <source>
        <dbReference type="SAM" id="Phobius"/>
    </source>
</evidence>
<dbReference type="Proteomes" id="UP000679841">
    <property type="component" value="Segment"/>
</dbReference>
<reference evidence="2 3" key="1">
    <citation type="journal article" date="2017" name="Virology">
        <title>Genome sequence variation among isolates of monkey B virus (Macacine alphaherpesvirus 1) from captive macaques.</title>
        <authorList>
            <person name="Eberle R."/>
            <person name="Maxwell L.K."/>
            <person name="Nicholson S."/>
            <person name="Black D."/>
            <person name="Jones-Engel L."/>
        </authorList>
    </citation>
    <scope>NUCLEOTIDE SEQUENCE [LARGE SCALE GENOMIC DNA]</scope>
    <source>
        <strain evidence="2">KQ</strain>
    </source>
</reference>
<keyword evidence="2" id="KW-0261">Viral envelope protein</keyword>
<proteinExistence type="predicted"/>
<dbReference type="KEGG" id="vg:80535181"/>
<name>A0A1X9WFD0_9ALPH</name>
<accession>A0A1X9WFD0</accession>
<evidence type="ECO:0000313" key="3">
    <source>
        <dbReference type="Proteomes" id="UP000679841"/>
    </source>
</evidence>
<protein>
    <submittedName>
        <fullName evidence="2">Envelope glycoprotein N</fullName>
    </submittedName>
</protein>
<keyword evidence="1" id="KW-0812">Transmembrane</keyword>
<keyword evidence="3" id="KW-1185">Reference proteome</keyword>
<organism evidence="2 3">
    <name type="scientific">Macacine alphaherpesvirus 3</name>
    <dbReference type="NCBI Taxonomy" id="2845555"/>
    <lineage>
        <taxon>Viruses</taxon>
        <taxon>Duplodnaviria</taxon>
        <taxon>Heunggongvirae</taxon>
        <taxon>Peploviricota</taxon>
        <taxon>Herviviricetes</taxon>
        <taxon>Herpesvirales</taxon>
        <taxon>Orthoherpesviridae</taxon>
        <taxon>Alphaherpesvirinae</taxon>
        <taxon>Simplexvirus</taxon>
        <taxon>Simplexvirus macacinealpha3</taxon>
    </lineage>
</organism>
<keyword evidence="2" id="KW-0946">Virion</keyword>